<comment type="caution">
    <text evidence="4">The sequence shown here is derived from an EMBL/GenBank/DDBJ whole genome shotgun (WGS) entry which is preliminary data.</text>
</comment>
<evidence type="ECO:0000259" key="2">
    <source>
        <dbReference type="PROSITE" id="PS50914"/>
    </source>
</evidence>
<proteinExistence type="predicted"/>
<dbReference type="InterPro" id="IPR007055">
    <property type="entry name" value="BON_dom"/>
</dbReference>
<evidence type="ECO:0000256" key="1">
    <source>
        <dbReference type="PROSITE-ProRule" id="PRU00703"/>
    </source>
</evidence>
<sequence length="161" mass="17623">MDALTVADLMHRRAEADTDPVPAMAVSPRDSVRTAVCLMRSGHVERLRVLDDGGGEVGVITWRDVAAAANRSDADIRRDITDEVLPVMLGRHADEVRADVHHRVVVLLGAVEERVVGERIAHAVEHVDGVLSVVNAMAYRRDTIAPRSATGHRVCDPPWYP</sequence>
<evidence type="ECO:0008006" key="6">
    <source>
        <dbReference type="Google" id="ProtNLM"/>
    </source>
</evidence>
<dbReference type="InterPro" id="IPR046342">
    <property type="entry name" value="CBS_dom_sf"/>
</dbReference>
<dbReference type="Pfam" id="PF04972">
    <property type="entry name" value="BON"/>
    <property type="match status" value="1"/>
</dbReference>
<name>A0A8J4DSE9_9ACTN</name>
<evidence type="ECO:0000259" key="3">
    <source>
        <dbReference type="PROSITE" id="PS51371"/>
    </source>
</evidence>
<feature type="domain" description="CBS" evidence="3">
    <location>
        <begin position="18"/>
        <end position="76"/>
    </location>
</feature>
<dbReference type="PROSITE" id="PS50914">
    <property type="entry name" value="BON"/>
    <property type="match status" value="1"/>
</dbReference>
<dbReference type="RefSeq" id="WP_203901602.1">
    <property type="nucleotide sequence ID" value="NZ_BOPF01000019.1"/>
</dbReference>
<dbReference type="AlphaFoldDB" id="A0A8J4DSE9"/>
<evidence type="ECO:0000313" key="5">
    <source>
        <dbReference type="Proteomes" id="UP000619260"/>
    </source>
</evidence>
<evidence type="ECO:0000313" key="4">
    <source>
        <dbReference type="EMBL" id="GIJ48101.1"/>
    </source>
</evidence>
<accession>A0A8J4DSE9</accession>
<dbReference type="InterPro" id="IPR000644">
    <property type="entry name" value="CBS_dom"/>
</dbReference>
<dbReference type="Gene3D" id="3.10.580.10">
    <property type="entry name" value="CBS-domain"/>
    <property type="match status" value="1"/>
</dbReference>
<keyword evidence="5" id="KW-1185">Reference proteome</keyword>
<dbReference type="Proteomes" id="UP000619260">
    <property type="component" value="Unassembled WGS sequence"/>
</dbReference>
<reference evidence="4" key="1">
    <citation type="submission" date="2021-01" db="EMBL/GenBank/DDBJ databases">
        <title>Whole genome shotgun sequence of Virgisporangium aliadipatigenens NBRC 105644.</title>
        <authorList>
            <person name="Komaki H."/>
            <person name="Tamura T."/>
        </authorList>
    </citation>
    <scope>NUCLEOTIDE SEQUENCE</scope>
    <source>
        <strain evidence="4">NBRC 105644</strain>
    </source>
</reference>
<organism evidence="4 5">
    <name type="scientific">Virgisporangium aliadipatigenens</name>
    <dbReference type="NCBI Taxonomy" id="741659"/>
    <lineage>
        <taxon>Bacteria</taxon>
        <taxon>Bacillati</taxon>
        <taxon>Actinomycetota</taxon>
        <taxon>Actinomycetes</taxon>
        <taxon>Micromonosporales</taxon>
        <taxon>Micromonosporaceae</taxon>
        <taxon>Virgisporangium</taxon>
    </lineage>
</organism>
<dbReference type="EMBL" id="BOPF01000019">
    <property type="protein sequence ID" value="GIJ48101.1"/>
    <property type="molecule type" value="Genomic_DNA"/>
</dbReference>
<protein>
    <recommendedName>
        <fullName evidence="6">CBS domain-containing protein</fullName>
    </recommendedName>
</protein>
<gene>
    <name evidence="4" type="ORF">Val02_49870</name>
</gene>
<dbReference type="PROSITE" id="PS51371">
    <property type="entry name" value="CBS"/>
    <property type="match status" value="1"/>
</dbReference>
<feature type="domain" description="BON" evidence="2">
    <location>
        <begin position="72"/>
        <end position="141"/>
    </location>
</feature>
<keyword evidence="1" id="KW-0129">CBS domain</keyword>
<dbReference type="Gene3D" id="3.30.1340.30">
    <property type="match status" value="1"/>
</dbReference>
<dbReference type="SUPFAM" id="SSF54631">
    <property type="entry name" value="CBS-domain pair"/>
    <property type="match status" value="1"/>
</dbReference>